<keyword evidence="6" id="KW-0472">Membrane</keyword>
<keyword evidence="2 6" id="KW-0813">Transport</keyword>
<evidence type="ECO:0000256" key="6">
    <source>
        <dbReference type="RuleBase" id="RU369116"/>
    </source>
</evidence>
<evidence type="ECO:0000256" key="1">
    <source>
        <dbReference type="ARBA" id="ARBA00005417"/>
    </source>
</evidence>
<dbReference type="InterPro" id="IPR046342">
    <property type="entry name" value="CBS_dom_sf"/>
</dbReference>
<evidence type="ECO:0000313" key="8">
    <source>
        <dbReference type="EMBL" id="WZF88314.1"/>
    </source>
</evidence>
<dbReference type="EC" id="7.6.2.9" evidence="6"/>
<gene>
    <name evidence="8" type="ORF">NLK58_18705</name>
</gene>
<dbReference type="InterPro" id="IPR027417">
    <property type="entry name" value="P-loop_NTPase"/>
</dbReference>
<dbReference type="NCBIfam" id="TIGR01186">
    <property type="entry name" value="proV"/>
    <property type="match status" value="1"/>
</dbReference>
<evidence type="ECO:0000256" key="3">
    <source>
        <dbReference type="ARBA" id="ARBA00022737"/>
    </source>
</evidence>
<comment type="subunit">
    <text evidence="6">The complex is probably composed of two ATP-binding proteins, two transmembrane proteins and a solute-binding protein.</text>
</comment>
<dbReference type="PANTHER" id="PTHR43117:SF4">
    <property type="entry name" value="OSMOPROTECTANT IMPORT ATP-BINDING PROTEIN OSMV"/>
    <property type="match status" value="1"/>
</dbReference>
<feature type="domain" description="ABC transporter" evidence="7">
    <location>
        <begin position="2"/>
        <end position="240"/>
    </location>
</feature>
<comment type="subcellular location">
    <subcellularLocation>
        <location evidence="6">Cell inner membrane</location>
        <topology evidence="6">Peripheral membrane protein</topology>
    </subcellularLocation>
</comment>
<name>A0ABZ2W137_9GAMM</name>
<dbReference type="Gene3D" id="3.90.1280.20">
    <property type="match status" value="1"/>
</dbReference>
<comment type="similarity">
    <text evidence="1 6">Belongs to the ABC transporter superfamily.</text>
</comment>
<keyword evidence="6" id="KW-0997">Cell inner membrane</keyword>
<dbReference type="PROSITE" id="PS00211">
    <property type="entry name" value="ABC_TRANSPORTER_1"/>
    <property type="match status" value="1"/>
</dbReference>
<evidence type="ECO:0000256" key="5">
    <source>
        <dbReference type="ARBA" id="ARBA00022840"/>
    </source>
</evidence>
<dbReference type="SUPFAM" id="SSF54631">
    <property type="entry name" value="CBS-domain pair"/>
    <property type="match status" value="1"/>
</dbReference>
<dbReference type="GO" id="GO:0005524">
    <property type="term" value="F:ATP binding"/>
    <property type="evidence" value="ECO:0007669"/>
    <property type="project" value="UniProtKB-KW"/>
</dbReference>
<organism evidence="8 9">
    <name type="scientific">Marinobacter metalliresistant</name>
    <dbReference type="NCBI Taxonomy" id="2961995"/>
    <lineage>
        <taxon>Bacteria</taxon>
        <taxon>Pseudomonadati</taxon>
        <taxon>Pseudomonadota</taxon>
        <taxon>Gammaproteobacteria</taxon>
        <taxon>Pseudomonadales</taxon>
        <taxon>Marinobacteraceae</taxon>
        <taxon>Marinobacter</taxon>
    </lineage>
</organism>
<dbReference type="InterPro" id="IPR003439">
    <property type="entry name" value="ABC_transporter-like_ATP-bd"/>
</dbReference>
<keyword evidence="4 6" id="KW-0547">Nucleotide-binding</keyword>
<evidence type="ECO:0000259" key="7">
    <source>
        <dbReference type="PROSITE" id="PS50893"/>
    </source>
</evidence>
<comment type="catalytic activity">
    <reaction evidence="6">
        <text>a quaternary ammonium(out) + ATP + H2O = a quaternary ammonium(in) + ADP + phosphate + H(+)</text>
        <dbReference type="Rhea" id="RHEA:11036"/>
        <dbReference type="ChEBI" id="CHEBI:15377"/>
        <dbReference type="ChEBI" id="CHEBI:15378"/>
        <dbReference type="ChEBI" id="CHEBI:30616"/>
        <dbReference type="ChEBI" id="CHEBI:35267"/>
        <dbReference type="ChEBI" id="CHEBI:43474"/>
        <dbReference type="ChEBI" id="CHEBI:456216"/>
    </reaction>
</comment>
<dbReference type="Pfam" id="PF00571">
    <property type="entry name" value="CBS"/>
    <property type="match status" value="2"/>
</dbReference>
<proteinExistence type="inferred from homology"/>
<sequence>MITLDNLTKIFDTDRGVVTAADHINMEVPQGEICVLLGPSGCGKTTTLKMVNRIINPTSGRVLINGQDTTDQDTVSLRRNIGYVIQQIGLFPNMTIEENISIVPKLIGWEKSRYLKRASELLEMVALDPAIFLKRYPNELSGGQQQRVGVIRALAADPPVMLMDEPFGAIDPINREVIQDEFLKLHRELKKTIMFVSHDIDEAVKMADRIAIFKDGKLIQYDTPDDLLSHPINEFVKGFVGRDRALKRLQLVTVSEVLEGESSVVTAEDSLATALQRMDDAGYERAIIIVDGSDRPVGYVSRSVATTAKGKCGQHSYNLRTVVRPEDDLRTVASKMFTHDATWLPCVSEQGKLMGVVTQRGITHYLGATYKSSRSDDQNVRRFRVAT</sequence>
<dbReference type="PROSITE" id="PS50893">
    <property type="entry name" value="ABC_TRANSPORTER_2"/>
    <property type="match status" value="1"/>
</dbReference>
<dbReference type="Proteomes" id="UP001475781">
    <property type="component" value="Chromosome"/>
</dbReference>
<protein>
    <recommendedName>
        <fullName evidence="6">Quaternary amine transport ATP-binding protein</fullName>
        <ecNumber evidence="6">7.6.2.9</ecNumber>
    </recommendedName>
</protein>
<dbReference type="Gene3D" id="3.40.50.300">
    <property type="entry name" value="P-loop containing nucleotide triphosphate hydrolases"/>
    <property type="match status" value="1"/>
</dbReference>
<reference evidence="8 9" key="1">
    <citation type="submission" date="2022-07" db="EMBL/GenBank/DDBJ databases">
        <title>A copper resistant bacterium isolated from sediment samples of deep sea hydrothermal areas.</title>
        <authorList>
            <person name="Zeng X."/>
        </authorList>
    </citation>
    <scope>NUCLEOTIDE SEQUENCE [LARGE SCALE GENOMIC DNA]</scope>
    <source>
        <strain evidence="9">CuT 6</strain>
    </source>
</reference>
<evidence type="ECO:0000256" key="4">
    <source>
        <dbReference type="ARBA" id="ARBA00022741"/>
    </source>
</evidence>
<dbReference type="InterPro" id="IPR000644">
    <property type="entry name" value="CBS_dom"/>
</dbReference>
<dbReference type="InterPro" id="IPR017871">
    <property type="entry name" value="ABC_transporter-like_CS"/>
</dbReference>
<keyword evidence="6" id="KW-1003">Cell membrane</keyword>
<keyword evidence="3" id="KW-0677">Repeat</keyword>
<keyword evidence="5 6" id="KW-0067">ATP-binding</keyword>
<dbReference type="Pfam" id="PF00005">
    <property type="entry name" value="ABC_tran"/>
    <property type="match status" value="1"/>
</dbReference>
<keyword evidence="9" id="KW-1185">Reference proteome</keyword>
<evidence type="ECO:0000313" key="9">
    <source>
        <dbReference type="Proteomes" id="UP001475781"/>
    </source>
</evidence>
<dbReference type="PANTHER" id="PTHR43117">
    <property type="entry name" value="OSMOPROTECTANT IMPORT ATP-BINDING PROTEIN OSMV"/>
    <property type="match status" value="1"/>
</dbReference>
<dbReference type="EMBL" id="CP101118">
    <property type="protein sequence ID" value="WZF88314.1"/>
    <property type="molecule type" value="Genomic_DNA"/>
</dbReference>
<evidence type="ECO:0000256" key="2">
    <source>
        <dbReference type="ARBA" id="ARBA00022448"/>
    </source>
</evidence>
<dbReference type="InterPro" id="IPR003593">
    <property type="entry name" value="AAA+_ATPase"/>
</dbReference>
<dbReference type="SUPFAM" id="SSF52540">
    <property type="entry name" value="P-loop containing nucleoside triphosphate hydrolases"/>
    <property type="match status" value="1"/>
</dbReference>
<dbReference type="InterPro" id="IPR005892">
    <property type="entry name" value="Gly-betaine_transp_ATP-bd"/>
</dbReference>
<dbReference type="RefSeq" id="WP_341581453.1">
    <property type="nucleotide sequence ID" value="NZ_CP101118.1"/>
</dbReference>
<dbReference type="SMART" id="SM00382">
    <property type="entry name" value="AAA"/>
    <property type="match status" value="1"/>
</dbReference>
<accession>A0ABZ2W137</accession>